<feature type="transmembrane region" description="Helical" evidence="1">
    <location>
        <begin position="287"/>
        <end position="307"/>
    </location>
</feature>
<keyword evidence="1" id="KW-1133">Transmembrane helix</keyword>
<gene>
    <name evidence="2" type="ORF">BW425_15770</name>
</gene>
<evidence type="ECO:0000313" key="2">
    <source>
        <dbReference type="EMBL" id="OUM47955.1"/>
    </source>
</evidence>
<dbReference type="InterPro" id="IPR006541">
    <property type="entry name" value="Bacteriocin_ass"/>
</dbReference>
<dbReference type="EMBL" id="MWPX01000017">
    <property type="protein sequence ID" value="OUM47955.1"/>
    <property type="molecule type" value="Genomic_DNA"/>
</dbReference>
<evidence type="ECO:0008006" key="4">
    <source>
        <dbReference type="Google" id="ProtNLM"/>
    </source>
</evidence>
<feature type="transmembrane region" description="Helical" evidence="1">
    <location>
        <begin position="615"/>
        <end position="634"/>
    </location>
</feature>
<comment type="caution">
    <text evidence="2">The sequence shown here is derived from an EMBL/GenBank/DDBJ whole genome shotgun (WGS) entry which is preliminary data.</text>
</comment>
<dbReference type="Proteomes" id="UP000195321">
    <property type="component" value="Unassembled WGS sequence"/>
</dbReference>
<feature type="transmembrane region" description="Helical" evidence="1">
    <location>
        <begin position="681"/>
        <end position="702"/>
    </location>
</feature>
<proteinExistence type="predicted"/>
<feature type="transmembrane region" description="Helical" evidence="1">
    <location>
        <begin position="205"/>
        <end position="226"/>
    </location>
</feature>
<organism evidence="2 3">
    <name type="scientific">Bacillus pseudomycoides</name>
    <dbReference type="NCBI Taxonomy" id="64104"/>
    <lineage>
        <taxon>Bacteria</taxon>
        <taxon>Bacillati</taxon>
        <taxon>Bacillota</taxon>
        <taxon>Bacilli</taxon>
        <taxon>Bacillales</taxon>
        <taxon>Bacillaceae</taxon>
        <taxon>Bacillus</taxon>
        <taxon>Bacillus cereus group</taxon>
    </lineage>
</organism>
<dbReference type="AlphaFoldDB" id="A0A1Y3MBY0"/>
<feature type="transmembrane region" description="Helical" evidence="1">
    <location>
        <begin position="327"/>
        <end position="347"/>
    </location>
</feature>
<dbReference type="Pfam" id="PF07242">
    <property type="entry name" value="DUF1430"/>
    <property type="match status" value="1"/>
</dbReference>
<keyword evidence="1" id="KW-0812">Transmembrane</keyword>
<reference evidence="2 3" key="1">
    <citation type="submission" date="2017-02" db="EMBL/GenBank/DDBJ databases">
        <title>Bacillus pseudomycoides isolate FSL K6-0042.</title>
        <authorList>
            <person name="Kovac J."/>
        </authorList>
    </citation>
    <scope>NUCLEOTIDE SEQUENCE [LARGE SCALE GENOMIC DNA]</scope>
    <source>
        <strain evidence="2 3">FSL K6-0042</strain>
    </source>
</reference>
<accession>A0A1Y3MBY0</accession>
<sequence>MKKLIFLLCTITFTIVSFLSIKQFEYLEFQSFNYDRNHSHENWDVEIKGGNTSKSKLENFQMLTEISKQAKVNLQRMSQETGANKKEKLVYYVALYDSNTYFQNMKLKKGKFLDQNSDSNVFLSTIPTHDKNQVGQLEIFHNFDPIEIRPMIAAEKVRDIKGVYTLSNTKSVKKFEEIATDYGFSLKITKKNSPTSSNEYPYQSMIYTTCFVLCLLLLLSITYDVMNNYKAIAIQSMHGDSFFHIGMYLLQRYGKIILSSWILVSIGLLIYLQSYNEYQKLIPFLNFWIKNIMFLFLIIGVILIITWIGTKTINISQMIKNKKPMKLFFYTNLVTRFLLAIFLILGLQQGIATFIELKKTIDQQSKWKILKNYSFLGIEAGTDNTIDINDENGLARFQQLYEELETQGAIYISPSNYYLNQKIPELDPNPWGTEGRQVVINNNYLSLNPIYDIHNKKIKLPSPNKSEITVLVPERYTKQQKEIKETVKKDYSKMLNKENPDSVDVNILYVKNNQSYFTFTSQMAEDTNYEITDPISVILTNKFEQNYIASTIAMGYGYYTKNSTEDNPFEKTKQTIRKYKFDSIWSPISVAYSNVEMKVQNDIEKMQLTIINCTLLLLLMAVLLFFSAIYYLEMFKKSLALQWIFGYSFFEKHNIVYLALLAFWQMSFTTCFFISNNSWLLFKISLVLAICDILLMSILLILSEYKITKQILIEK</sequence>
<evidence type="ECO:0000313" key="3">
    <source>
        <dbReference type="Proteomes" id="UP000195321"/>
    </source>
</evidence>
<feature type="transmembrane region" description="Helical" evidence="1">
    <location>
        <begin position="655"/>
        <end position="675"/>
    </location>
</feature>
<dbReference type="RefSeq" id="WP_088094206.1">
    <property type="nucleotide sequence ID" value="NZ_JBLOJB010000015.1"/>
</dbReference>
<protein>
    <recommendedName>
        <fullName evidence="4">Bacteriocin-associated protein</fullName>
    </recommendedName>
</protein>
<feature type="transmembrane region" description="Helical" evidence="1">
    <location>
        <begin position="256"/>
        <end position="275"/>
    </location>
</feature>
<evidence type="ECO:0000256" key="1">
    <source>
        <dbReference type="SAM" id="Phobius"/>
    </source>
</evidence>
<name>A0A1Y3MBY0_9BACI</name>
<keyword evidence="1" id="KW-0472">Membrane</keyword>